<dbReference type="PANTHER" id="PTHR31622:SF1">
    <property type="entry name" value="TRANSMEMBRANE PROTEIN 218"/>
    <property type="match status" value="1"/>
</dbReference>
<sequence>MKPQAASHMQYLLLHVARKTQASVTAQAADTSWQTGRLAIKIQEQTLAEKIVFAPGNCEVKLEWVWWLDGRVWQGHKAFSRGPQGLVHRITEGFSDRHSYGLSGSFHNCKFSPDDDDLYENSCRTIVDTFFIGRYVLVSLLSVTFLGSLFLVLVHHILEPVYAKPL</sequence>
<dbReference type="PANTHER" id="PTHR31622">
    <property type="entry name" value="TRANSMEMBRANE PROTEIN 218"/>
    <property type="match status" value="1"/>
</dbReference>
<evidence type="ECO:0000313" key="2">
    <source>
        <dbReference type="EMBL" id="EMP29402.1"/>
    </source>
</evidence>
<evidence type="ECO:0000313" key="3">
    <source>
        <dbReference type="Proteomes" id="UP000031443"/>
    </source>
</evidence>
<keyword evidence="3" id="KW-1185">Reference proteome</keyword>
<protein>
    <submittedName>
        <fullName evidence="2">Uncharacterized protein</fullName>
    </submittedName>
</protein>
<reference evidence="3" key="1">
    <citation type="journal article" date="2013" name="Nat. Genet.">
        <title>The draft genomes of soft-shell turtle and green sea turtle yield insights into the development and evolution of the turtle-specific body plan.</title>
        <authorList>
            <person name="Wang Z."/>
            <person name="Pascual-Anaya J."/>
            <person name="Zadissa A."/>
            <person name="Li W."/>
            <person name="Niimura Y."/>
            <person name="Huang Z."/>
            <person name="Li C."/>
            <person name="White S."/>
            <person name="Xiong Z."/>
            <person name="Fang D."/>
            <person name="Wang B."/>
            <person name="Ming Y."/>
            <person name="Chen Y."/>
            <person name="Zheng Y."/>
            <person name="Kuraku S."/>
            <person name="Pignatelli M."/>
            <person name="Herrero J."/>
            <person name="Beal K."/>
            <person name="Nozawa M."/>
            <person name="Li Q."/>
            <person name="Wang J."/>
            <person name="Zhang H."/>
            <person name="Yu L."/>
            <person name="Shigenobu S."/>
            <person name="Wang J."/>
            <person name="Liu J."/>
            <person name="Flicek P."/>
            <person name="Searle S."/>
            <person name="Wang J."/>
            <person name="Kuratani S."/>
            <person name="Yin Y."/>
            <person name="Aken B."/>
            <person name="Zhang G."/>
            <person name="Irie N."/>
        </authorList>
    </citation>
    <scope>NUCLEOTIDE SEQUENCE [LARGE SCALE GENOMIC DNA]</scope>
</reference>
<dbReference type="AlphaFoldDB" id="M7BMJ4"/>
<keyword evidence="1" id="KW-0812">Transmembrane</keyword>
<dbReference type="GO" id="GO:0016020">
    <property type="term" value="C:membrane"/>
    <property type="evidence" value="ECO:0007669"/>
    <property type="project" value="UniProtKB-SubCell"/>
</dbReference>
<evidence type="ECO:0000256" key="1">
    <source>
        <dbReference type="SAM" id="Phobius"/>
    </source>
</evidence>
<organism evidence="2 3">
    <name type="scientific">Chelonia mydas</name>
    <name type="common">Green sea-turtle</name>
    <name type="synonym">Chelonia agassizi</name>
    <dbReference type="NCBI Taxonomy" id="8469"/>
    <lineage>
        <taxon>Eukaryota</taxon>
        <taxon>Metazoa</taxon>
        <taxon>Chordata</taxon>
        <taxon>Craniata</taxon>
        <taxon>Vertebrata</taxon>
        <taxon>Euteleostomi</taxon>
        <taxon>Archelosauria</taxon>
        <taxon>Testudinata</taxon>
        <taxon>Testudines</taxon>
        <taxon>Cryptodira</taxon>
        <taxon>Durocryptodira</taxon>
        <taxon>Americhelydia</taxon>
        <taxon>Chelonioidea</taxon>
        <taxon>Cheloniidae</taxon>
        <taxon>Chelonia</taxon>
    </lineage>
</organism>
<name>M7BMJ4_CHEMY</name>
<accession>M7BMJ4</accession>
<keyword evidence="1" id="KW-1133">Transmembrane helix</keyword>
<dbReference type="STRING" id="8469.M7BMJ4"/>
<dbReference type="InterPro" id="IPR026771">
    <property type="entry name" value="Tmem218"/>
</dbReference>
<dbReference type="eggNOG" id="ENOG502S2I1">
    <property type="taxonomic scope" value="Eukaryota"/>
</dbReference>
<gene>
    <name evidence="2" type="ORF">UY3_13485</name>
</gene>
<keyword evidence="1" id="KW-0472">Membrane</keyword>
<proteinExistence type="predicted"/>
<dbReference type="Proteomes" id="UP000031443">
    <property type="component" value="Unassembled WGS sequence"/>
</dbReference>
<feature type="transmembrane region" description="Helical" evidence="1">
    <location>
        <begin position="135"/>
        <end position="158"/>
    </location>
</feature>
<dbReference type="GO" id="GO:0005929">
    <property type="term" value="C:cilium"/>
    <property type="evidence" value="ECO:0007669"/>
    <property type="project" value="UniProtKB-SubCell"/>
</dbReference>
<dbReference type="EMBL" id="KB556458">
    <property type="protein sequence ID" value="EMP29402.1"/>
    <property type="molecule type" value="Genomic_DNA"/>
</dbReference>